<evidence type="ECO:0000313" key="1">
    <source>
        <dbReference type="EMBL" id="CAG7687826.1"/>
    </source>
</evidence>
<dbReference type="PANTHER" id="PTHR45817">
    <property type="entry name" value="LYSYL OXIDASE-LIKE-RELATED"/>
    <property type="match status" value="1"/>
</dbReference>
<organism evidence="1 3">
    <name type="scientific">Allacma fusca</name>
    <dbReference type="NCBI Taxonomy" id="39272"/>
    <lineage>
        <taxon>Eukaryota</taxon>
        <taxon>Metazoa</taxon>
        <taxon>Ecdysozoa</taxon>
        <taxon>Arthropoda</taxon>
        <taxon>Hexapoda</taxon>
        <taxon>Collembola</taxon>
        <taxon>Symphypleona</taxon>
        <taxon>Sminthuridae</taxon>
        <taxon>Allacma</taxon>
    </lineage>
</organism>
<evidence type="ECO:0000313" key="2">
    <source>
        <dbReference type="EMBL" id="CAG7693169.1"/>
    </source>
</evidence>
<dbReference type="AlphaFoldDB" id="A0A8J2J379"/>
<gene>
    <name evidence="1" type="ORF">AFUS01_LOCUS3316</name>
    <name evidence="2" type="ORF">AFUS01_LOCUS3748</name>
</gene>
<protein>
    <submittedName>
        <fullName evidence="1">Uncharacterized protein</fullName>
    </submittedName>
</protein>
<dbReference type="OrthoDB" id="547291at2759"/>
<feature type="non-terminal residue" evidence="1">
    <location>
        <position position="70"/>
    </location>
</feature>
<reference evidence="1" key="1">
    <citation type="submission" date="2021-06" db="EMBL/GenBank/DDBJ databases">
        <authorList>
            <person name="Hodson N. C."/>
            <person name="Mongue J. A."/>
            <person name="Jaron S. K."/>
        </authorList>
    </citation>
    <scope>NUCLEOTIDE SEQUENCE</scope>
</reference>
<evidence type="ECO:0000313" key="3">
    <source>
        <dbReference type="Proteomes" id="UP000708208"/>
    </source>
</evidence>
<keyword evidence="3" id="KW-1185">Reference proteome</keyword>
<accession>A0A8J2J379</accession>
<dbReference type="GO" id="GO:0004720">
    <property type="term" value="F:protein-lysine 6-oxidase activity"/>
    <property type="evidence" value="ECO:0007669"/>
    <property type="project" value="TreeGrafter"/>
</dbReference>
<comment type="caution">
    <text evidence="1">The sequence shown here is derived from an EMBL/GenBank/DDBJ whole genome shotgun (WGS) entry which is preliminary data.</text>
</comment>
<sequence>YACANFGNQGISVGCADIYRANIDCQWVDITDVVPGSYTFKVSINGEMKVAESDFSNNAVLCNLEYTEST</sequence>
<dbReference type="Proteomes" id="UP000708208">
    <property type="component" value="Unassembled WGS sequence"/>
</dbReference>
<dbReference type="InterPro" id="IPR050912">
    <property type="entry name" value="LOX-like_protein"/>
</dbReference>
<dbReference type="EMBL" id="CAJVCH010019885">
    <property type="protein sequence ID" value="CAG7687826.1"/>
    <property type="molecule type" value="Genomic_DNA"/>
</dbReference>
<dbReference type="GO" id="GO:0005507">
    <property type="term" value="F:copper ion binding"/>
    <property type="evidence" value="ECO:0007669"/>
    <property type="project" value="InterPro"/>
</dbReference>
<name>A0A8J2J379_9HEXA</name>
<dbReference type="EMBL" id="CAJVCH010022617">
    <property type="protein sequence ID" value="CAG7693169.1"/>
    <property type="molecule type" value="Genomic_DNA"/>
</dbReference>
<dbReference type="PANTHER" id="PTHR45817:SF4">
    <property type="entry name" value="LYSYL OXIDASE-LIKE-RELATED"/>
    <property type="match status" value="1"/>
</dbReference>
<feature type="non-terminal residue" evidence="1">
    <location>
        <position position="1"/>
    </location>
</feature>
<dbReference type="InterPro" id="IPR001695">
    <property type="entry name" value="Lysyl_oxidase"/>
</dbReference>
<dbReference type="GO" id="GO:0005615">
    <property type="term" value="C:extracellular space"/>
    <property type="evidence" value="ECO:0007669"/>
    <property type="project" value="TreeGrafter"/>
</dbReference>
<dbReference type="Pfam" id="PF01186">
    <property type="entry name" value="Lysyl_oxidase"/>
    <property type="match status" value="1"/>
</dbReference>
<proteinExistence type="predicted"/>